<dbReference type="OrthoDB" id="2906425at2759"/>
<protein>
    <submittedName>
        <fullName evidence="1">Uncharacterized protein</fullName>
    </submittedName>
</protein>
<dbReference type="Proteomes" id="UP000604273">
    <property type="component" value="Unassembled WGS sequence"/>
</dbReference>
<comment type="caution">
    <text evidence="1">The sequence shown here is derived from an EMBL/GenBank/DDBJ whole genome shotgun (WGS) entry which is preliminary data.</text>
</comment>
<evidence type="ECO:0000313" key="1">
    <source>
        <dbReference type="EMBL" id="KAF4949107.1"/>
    </source>
</evidence>
<keyword evidence="2" id="KW-1185">Reference proteome</keyword>
<proteinExistence type="predicted"/>
<sequence length="187" mass="20536">MEKIGGQPLSDAWHEASRAEKDRLLTQFKDIFEELRALKKPAGKGITDSAVCAADGGKLHDHRIWNAAGEKGMGPFPNEAAFNLFLRNGVSNIGSINDQDSQAEIQKLIEMHTASEQKNIETANAAEQLVKELGELRLALWTAGTSLDQVCTNKREDGDAPRLLKRWAFVLAMMVSGMDFCVLAVQV</sequence>
<reference evidence="1" key="1">
    <citation type="journal article" date="2020" name="BMC Genomics">
        <title>Correction to: Identification and distribution of gene clusters required for synthesis of sphingolipid metabolism inhibitors in diverse species of the filamentous fungus Fusarium.</title>
        <authorList>
            <person name="Kim H.S."/>
            <person name="Lohmar J.M."/>
            <person name="Busman M."/>
            <person name="Brown D.W."/>
            <person name="Naumann T.A."/>
            <person name="Divon H.H."/>
            <person name="Lysoe E."/>
            <person name="Uhlig S."/>
            <person name="Proctor R.H."/>
        </authorList>
    </citation>
    <scope>NUCLEOTIDE SEQUENCE</scope>
    <source>
        <strain evidence="1">NRRL 45417</strain>
    </source>
</reference>
<reference evidence="1" key="2">
    <citation type="submission" date="2020-05" db="EMBL/GenBank/DDBJ databases">
        <authorList>
            <person name="Kim H.-S."/>
            <person name="Proctor R.H."/>
            <person name="Brown D.W."/>
        </authorList>
    </citation>
    <scope>NUCLEOTIDE SEQUENCE</scope>
    <source>
        <strain evidence="1">NRRL 45417</strain>
    </source>
</reference>
<dbReference type="EMBL" id="JABFAI010000246">
    <property type="protein sequence ID" value="KAF4949107.1"/>
    <property type="molecule type" value="Genomic_DNA"/>
</dbReference>
<dbReference type="AlphaFoldDB" id="A0A8H4T0T6"/>
<gene>
    <name evidence="1" type="ORF">FGADI_9111</name>
</gene>
<accession>A0A8H4T0T6</accession>
<organism evidence="1 2">
    <name type="scientific">Fusarium gaditjirri</name>
    <dbReference type="NCBI Taxonomy" id="282569"/>
    <lineage>
        <taxon>Eukaryota</taxon>
        <taxon>Fungi</taxon>
        <taxon>Dikarya</taxon>
        <taxon>Ascomycota</taxon>
        <taxon>Pezizomycotina</taxon>
        <taxon>Sordariomycetes</taxon>
        <taxon>Hypocreomycetidae</taxon>
        <taxon>Hypocreales</taxon>
        <taxon>Nectriaceae</taxon>
        <taxon>Fusarium</taxon>
        <taxon>Fusarium nisikadoi species complex</taxon>
    </lineage>
</organism>
<name>A0A8H4T0T6_9HYPO</name>
<evidence type="ECO:0000313" key="2">
    <source>
        <dbReference type="Proteomes" id="UP000604273"/>
    </source>
</evidence>